<dbReference type="EMBL" id="HE663493">
    <property type="protein sequence ID" value="CCG07784.1"/>
    <property type="molecule type" value="Genomic_DNA"/>
</dbReference>
<keyword evidence="6" id="KW-0547">Nucleotide-binding</keyword>
<dbReference type="EC" id="2.7.7.72" evidence="12"/>
<evidence type="ECO:0000313" key="13">
    <source>
        <dbReference type="Proteomes" id="UP000033220"/>
    </source>
</evidence>
<evidence type="ECO:0000256" key="1">
    <source>
        <dbReference type="ARBA" id="ARBA00001946"/>
    </source>
</evidence>
<comment type="similarity">
    <text evidence="8">Belongs to the tRNA nucleotidyltransferase/poly(A) polymerase family.</text>
</comment>
<dbReference type="CDD" id="cd05398">
    <property type="entry name" value="NT_ClassII-CCAase"/>
    <property type="match status" value="1"/>
</dbReference>
<dbReference type="HOGENOM" id="CLU_015961_2_3_5"/>
<evidence type="ECO:0000256" key="6">
    <source>
        <dbReference type="ARBA" id="ARBA00022741"/>
    </source>
</evidence>
<dbReference type="InterPro" id="IPR032828">
    <property type="entry name" value="PolyA_RNA-bd"/>
</dbReference>
<dbReference type="KEGG" id="rpm:RSPPHO_01158"/>
<keyword evidence="5" id="KW-0479">Metal-binding</keyword>
<evidence type="ECO:0000256" key="5">
    <source>
        <dbReference type="ARBA" id="ARBA00022723"/>
    </source>
</evidence>
<dbReference type="PANTHER" id="PTHR46173">
    <property type="entry name" value="CCA TRNA NUCLEOTIDYLTRANSFERASE 1, MITOCHONDRIAL"/>
    <property type="match status" value="1"/>
</dbReference>
<dbReference type="SUPFAM" id="SSF81891">
    <property type="entry name" value="Poly A polymerase C-terminal region-like"/>
    <property type="match status" value="1"/>
</dbReference>
<evidence type="ECO:0000259" key="11">
    <source>
        <dbReference type="Pfam" id="PF12627"/>
    </source>
</evidence>
<sequence length="484" mass="52928">MASRREPPTPRLVPLTSTPRLGRSRPAPEPRGPRSGRPIMTARLPRLEDRPPVGQLGPEPWLSAPATRAVLAALTAEGGQARFVGGCVRDALVHRPSNDIDIATTEPPPRVMALLEQAGIAALPTGLAHGTVTARVDGRSFEITTLRRDVACDGRHAHVAFCTSFYEDAKRRDFTINALSADAEGRVYDYFDGIADLAAGRVRFVGRAQDRLQEDFLRIMRYFRFHAWYGLPPADEEALAACASLAPGLDTLAGERVRVEMLRLLAAPDPAGVLALMQGRVLERLLPGVVDLAPLRVLVMLETRGLVVPGIAPDPLRRLAAALGAVPGGGTGHTPLDLPMLIERYRFSRSEARRLAALLDLESEHWPDPDRDSGSLRLLLDALGREVCRDRALLAWAAERVRVPFARSQRSQGWLRLLEDILKWDPPPFPLSGRDVLARGGQGPEVGRLLREVRRLWLLDGAVGGRDEALTWLEALGARADEEG</sequence>
<reference evidence="12 13" key="1">
    <citation type="submission" date="2012-02" db="EMBL/GenBank/DDBJ databases">
        <title>Shotgun genome sequence of Phaeospirillum photometricum DSM 122.</title>
        <authorList>
            <person name="Duquesne K."/>
            <person name="Sturgis J."/>
        </authorList>
    </citation>
    <scope>NUCLEOTIDE SEQUENCE [LARGE SCALE GENOMIC DNA]</scope>
    <source>
        <strain evidence="13">DSM122</strain>
    </source>
</reference>
<gene>
    <name evidence="12" type="ORF">RSPPHO_01158</name>
</gene>
<keyword evidence="8" id="KW-0694">RNA-binding</keyword>
<dbReference type="Proteomes" id="UP000033220">
    <property type="component" value="Chromosome DSM 122"/>
</dbReference>
<dbReference type="InterPro" id="IPR050264">
    <property type="entry name" value="Bact_CCA-adding_enz_type3_sf"/>
</dbReference>
<evidence type="ECO:0000256" key="9">
    <source>
        <dbReference type="SAM" id="MobiDB-lite"/>
    </source>
</evidence>
<dbReference type="Pfam" id="PF12627">
    <property type="entry name" value="PolyA_pol_RNAbd"/>
    <property type="match status" value="1"/>
</dbReference>
<name>H6SSA5_PARPM</name>
<dbReference type="Gene3D" id="3.30.460.10">
    <property type="entry name" value="Beta Polymerase, domain 2"/>
    <property type="match status" value="1"/>
</dbReference>
<dbReference type="InterPro" id="IPR043519">
    <property type="entry name" value="NT_sf"/>
</dbReference>
<feature type="domain" description="tRNA nucleotidyltransferase/poly(A) polymerase RNA and SrmB- binding" evidence="11">
    <location>
        <begin position="235"/>
        <end position="289"/>
    </location>
</feature>
<dbReference type="GO" id="GO:0004810">
    <property type="term" value="F:CCA tRNA nucleotidyltransferase activity"/>
    <property type="evidence" value="ECO:0007669"/>
    <property type="project" value="UniProtKB-EC"/>
</dbReference>
<dbReference type="STRING" id="1150469.RSPPHO_01158"/>
<evidence type="ECO:0000256" key="3">
    <source>
        <dbReference type="ARBA" id="ARBA00022694"/>
    </source>
</evidence>
<dbReference type="InterPro" id="IPR002646">
    <property type="entry name" value="PolA_pol_head_dom"/>
</dbReference>
<organism evidence="12 13">
    <name type="scientific">Pararhodospirillum photometricum DSM 122</name>
    <dbReference type="NCBI Taxonomy" id="1150469"/>
    <lineage>
        <taxon>Bacteria</taxon>
        <taxon>Pseudomonadati</taxon>
        <taxon>Pseudomonadota</taxon>
        <taxon>Alphaproteobacteria</taxon>
        <taxon>Rhodospirillales</taxon>
        <taxon>Rhodospirillaceae</taxon>
        <taxon>Pararhodospirillum</taxon>
    </lineage>
</organism>
<dbReference type="GO" id="GO:0000049">
    <property type="term" value="F:tRNA binding"/>
    <property type="evidence" value="ECO:0007669"/>
    <property type="project" value="TreeGrafter"/>
</dbReference>
<evidence type="ECO:0000256" key="8">
    <source>
        <dbReference type="RuleBase" id="RU003953"/>
    </source>
</evidence>
<evidence type="ECO:0000313" key="12">
    <source>
        <dbReference type="EMBL" id="CCG07784.1"/>
    </source>
</evidence>
<dbReference type="PATRIC" id="fig|1150469.3.peg.1313"/>
<keyword evidence="2 8" id="KW-0808">Transferase</keyword>
<keyword evidence="13" id="KW-1185">Reference proteome</keyword>
<evidence type="ECO:0000259" key="10">
    <source>
        <dbReference type="Pfam" id="PF01743"/>
    </source>
</evidence>
<evidence type="ECO:0000256" key="4">
    <source>
        <dbReference type="ARBA" id="ARBA00022695"/>
    </source>
</evidence>
<dbReference type="AlphaFoldDB" id="H6SSA5"/>
<dbReference type="GO" id="GO:0000166">
    <property type="term" value="F:nucleotide binding"/>
    <property type="evidence" value="ECO:0007669"/>
    <property type="project" value="UniProtKB-KW"/>
</dbReference>
<evidence type="ECO:0000256" key="7">
    <source>
        <dbReference type="ARBA" id="ARBA00022842"/>
    </source>
</evidence>
<keyword evidence="3" id="KW-0819">tRNA processing</keyword>
<keyword evidence="7" id="KW-0460">Magnesium</keyword>
<feature type="region of interest" description="Disordered" evidence="9">
    <location>
        <begin position="1"/>
        <end position="60"/>
    </location>
</feature>
<evidence type="ECO:0000256" key="2">
    <source>
        <dbReference type="ARBA" id="ARBA00022679"/>
    </source>
</evidence>
<comment type="cofactor">
    <cofactor evidence="1">
        <name>Mg(2+)</name>
        <dbReference type="ChEBI" id="CHEBI:18420"/>
    </cofactor>
</comment>
<dbReference type="SUPFAM" id="SSF81301">
    <property type="entry name" value="Nucleotidyltransferase"/>
    <property type="match status" value="1"/>
</dbReference>
<protein>
    <submittedName>
        <fullName evidence="12">Polynucleotide adenylyltransferase region</fullName>
        <ecNumber evidence="12">2.7.7.72</ecNumber>
    </submittedName>
</protein>
<dbReference type="Gene3D" id="1.10.3090.10">
    <property type="entry name" value="cca-adding enzyme, domain 2"/>
    <property type="match status" value="1"/>
</dbReference>
<dbReference type="GO" id="GO:0046872">
    <property type="term" value="F:metal ion binding"/>
    <property type="evidence" value="ECO:0007669"/>
    <property type="project" value="UniProtKB-KW"/>
</dbReference>
<dbReference type="GO" id="GO:0008033">
    <property type="term" value="P:tRNA processing"/>
    <property type="evidence" value="ECO:0007669"/>
    <property type="project" value="UniProtKB-KW"/>
</dbReference>
<dbReference type="PANTHER" id="PTHR46173:SF1">
    <property type="entry name" value="CCA TRNA NUCLEOTIDYLTRANSFERASE 1, MITOCHONDRIAL"/>
    <property type="match status" value="1"/>
</dbReference>
<proteinExistence type="inferred from homology"/>
<accession>H6SSA5</accession>
<dbReference type="eggNOG" id="COG0617">
    <property type="taxonomic scope" value="Bacteria"/>
</dbReference>
<feature type="domain" description="Poly A polymerase head" evidence="10">
    <location>
        <begin position="81"/>
        <end position="203"/>
    </location>
</feature>
<dbReference type="Pfam" id="PF01743">
    <property type="entry name" value="PolyA_pol"/>
    <property type="match status" value="1"/>
</dbReference>
<keyword evidence="4 12" id="KW-0548">Nucleotidyltransferase</keyword>